<evidence type="ECO:0000313" key="2">
    <source>
        <dbReference type="EMBL" id="CAI2380566.1"/>
    </source>
</evidence>
<reference evidence="2" key="1">
    <citation type="submission" date="2023-07" db="EMBL/GenBank/DDBJ databases">
        <authorList>
            <consortium name="AG Swart"/>
            <person name="Singh M."/>
            <person name="Singh A."/>
            <person name="Seah K."/>
            <person name="Emmerich C."/>
        </authorList>
    </citation>
    <scope>NUCLEOTIDE SEQUENCE</scope>
    <source>
        <strain evidence="2">DP1</strain>
    </source>
</reference>
<accession>A0AAD1XXU8</accession>
<dbReference type="Proteomes" id="UP001295684">
    <property type="component" value="Unassembled WGS sequence"/>
</dbReference>
<dbReference type="EMBL" id="CAMPGE010022526">
    <property type="protein sequence ID" value="CAI2380566.1"/>
    <property type="molecule type" value="Genomic_DNA"/>
</dbReference>
<keyword evidence="3" id="KW-1185">Reference proteome</keyword>
<sequence>MKYIAFSLILILTGLYLGQTAIQSSFLKESDMGVNALANGEIAHMCNDTCNDFYTDHAIDFYCRTGHGCSIPFASCCTLHNRNCGTRMIPIGELNFPSRCPNGVTSETSHDPTSESY</sequence>
<name>A0AAD1XXU8_EUPCR</name>
<gene>
    <name evidence="2" type="ORF">ECRASSUSDP1_LOCUS22002</name>
</gene>
<feature type="signal peptide" evidence="1">
    <location>
        <begin position="1"/>
        <end position="20"/>
    </location>
</feature>
<keyword evidence="1" id="KW-0732">Signal</keyword>
<dbReference type="AlphaFoldDB" id="A0AAD1XXU8"/>
<comment type="caution">
    <text evidence="2">The sequence shown here is derived from an EMBL/GenBank/DDBJ whole genome shotgun (WGS) entry which is preliminary data.</text>
</comment>
<evidence type="ECO:0000313" key="3">
    <source>
        <dbReference type="Proteomes" id="UP001295684"/>
    </source>
</evidence>
<proteinExistence type="predicted"/>
<organism evidence="2 3">
    <name type="scientific">Euplotes crassus</name>
    <dbReference type="NCBI Taxonomy" id="5936"/>
    <lineage>
        <taxon>Eukaryota</taxon>
        <taxon>Sar</taxon>
        <taxon>Alveolata</taxon>
        <taxon>Ciliophora</taxon>
        <taxon>Intramacronucleata</taxon>
        <taxon>Spirotrichea</taxon>
        <taxon>Hypotrichia</taxon>
        <taxon>Euplotida</taxon>
        <taxon>Euplotidae</taxon>
        <taxon>Moneuplotes</taxon>
    </lineage>
</organism>
<protein>
    <submittedName>
        <fullName evidence="2">Uncharacterized protein</fullName>
    </submittedName>
</protein>
<evidence type="ECO:0000256" key="1">
    <source>
        <dbReference type="SAM" id="SignalP"/>
    </source>
</evidence>
<feature type="chain" id="PRO_5042173235" evidence="1">
    <location>
        <begin position="21"/>
        <end position="117"/>
    </location>
</feature>